<proteinExistence type="inferred from homology"/>
<dbReference type="PANTHER" id="PTHR43421:SF1">
    <property type="entry name" value="METALLOPROTEASE PMBA"/>
    <property type="match status" value="1"/>
</dbReference>
<dbReference type="RefSeq" id="WP_342846106.1">
    <property type="nucleotide sequence ID" value="NZ_JBBMQO010000001.1"/>
</dbReference>
<dbReference type="InterPro" id="IPR045570">
    <property type="entry name" value="Metalloprtase-TldD/E_cen_dom"/>
</dbReference>
<feature type="domain" description="Metalloprotease TldD/E central" evidence="5">
    <location>
        <begin position="118"/>
        <end position="222"/>
    </location>
</feature>
<comment type="similarity">
    <text evidence="1">Belongs to the peptidase U62 family.</text>
</comment>
<dbReference type="InterPro" id="IPR047657">
    <property type="entry name" value="PmbA"/>
</dbReference>
<organism evidence="6 7">
    <name type="scientific">Ahrensia kielensis</name>
    <dbReference type="NCBI Taxonomy" id="76980"/>
    <lineage>
        <taxon>Bacteria</taxon>
        <taxon>Pseudomonadati</taxon>
        <taxon>Pseudomonadota</taxon>
        <taxon>Alphaproteobacteria</taxon>
        <taxon>Hyphomicrobiales</taxon>
        <taxon>Ahrensiaceae</taxon>
        <taxon>Ahrensia</taxon>
    </lineage>
</organism>
<sequence length="445" mass="47058">MQNDAQSLIDHAAALVEAAKRAGADASDAVAVRQRSTSIQVRNGKVEGTDASEADDMSLRVFVGRKVASISAATSSNPDMLAARAVAMAKVSPDDTFNGLADADRLATEFADLDLYDKSDVTAEMLTQDALEAEAAALEVEGVSKSSGAGASAGVGGMVLVTSHGFQGSYQGTRFGCSVSVIAGEGTGMERDYDYSSRLFYNDLDRRSEIGRSAGERAVKRLNPRKMPTQTVPIIFDPRVSRGILGHLNSAINGASVARKSSFLQEKMGKQIANDKITIIDDPNIVRGQASRPFDGEGVRGEKLTMVENGVLQHWYLSTSIGRELGLPTNGRGARGGTSVGASSTNVWMQPGEQSPDEIIKAVGTGFYVTEVFGQGVDMVTGEYSRGASGFWIDNGEIAFPVSEVTIASNLKDMFMTMVPANDLDRNYGTAAPTILVPEMTLAGS</sequence>
<dbReference type="Pfam" id="PF01523">
    <property type="entry name" value="PmbA_TldD_1st"/>
    <property type="match status" value="1"/>
</dbReference>
<reference evidence="6 7" key="1">
    <citation type="submission" date="2024-03" db="EMBL/GenBank/DDBJ databases">
        <title>Community enrichment and isolation of bacterial strains for fucoidan degradation.</title>
        <authorList>
            <person name="Sichert A."/>
        </authorList>
    </citation>
    <scope>NUCLEOTIDE SEQUENCE [LARGE SCALE GENOMIC DNA]</scope>
    <source>
        <strain evidence="6 7">AS62</strain>
    </source>
</reference>
<evidence type="ECO:0000313" key="6">
    <source>
        <dbReference type="EMBL" id="MEM5500130.1"/>
    </source>
</evidence>
<dbReference type="PANTHER" id="PTHR43421">
    <property type="entry name" value="METALLOPROTEASE PMBA"/>
    <property type="match status" value="1"/>
</dbReference>
<dbReference type="InterPro" id="IPR045569">
    <property type="entry name" value="Metalloprtase-TldD/E_C"/>
</dbReference>
<dbReference type="InterPro" id="IPR002510">
    <property type="entry name" value="Metalloprtase-TldD/E_N"/>
</dbReference>
<evidence type="ECO:0000313" key="7">
    <source>
        <dbReference type="Proteomes" id="UP001477870"/>
    </source>
</evidence>
<dbReference type="Gene3D" id="3.30.2290.10">
    <property type="entry name" value="PmbA/TldD superfamily"/>
    <property type="match status" value="1"/>
</dbReference>
<accession>A0ABU9T1W9</accession>
<feature type="domain" description="Metalloprotease TldD/E C-terminal" evidence="4">
    <location>
        <begin position="229"/>
        <end position="444"/>
    </location>
</feature>
<feature type="region of interest" description="Disordered" evidence="2">
    <location>
        <begin position="333"/>
        <end position="352"/>
    </location>
</feature>
<evidence type="ECO:0000256" key="1">
    <source>
        <dbReference type="ARBA" id="ARBA00005836"/>
    </source>
</evidence>
<dbReference type="InterPro" id="IPR035068">
    <property type="entry name" value="TldD/PmbA_N"/>
</dbReference>
<evidence type="ECO:0000259" key="5">
    <source>
        <dbReference type="Pfam" id="PF19290"/>
    </source>
</evidence>
<evidence type="ECO:0000259" key="4">
    <source>
        <dbReference type="Pfam" id="PF19289"/>
    </source>
</evidence>
<protein>
    <submittedName>
        <fullName evidence="6">TldD/PmbA family protein</fullName>
    </submittedName>
</protein>
<dbReference type="Proteomes" id="UP001477870">
    <property type="component" value="Unassembled WGS sequence"/>
</dbReference>
<dbReference type="InterPro" id="IPR036059">
    <property type="entry name" value="TldD/PmbA_sf"/>
</dbReference>
<keyword evidence="7" id="KW-1185">Reference proteome</keyword>
<dbReference type="Pfam" id="PF19290">
    <property type="entry name" value="PmbA_TldD_2nd"/>
    <property type="match status" value="1"/>
</dbReference>
<evidence type="ECO:0000259" key="3">
    <source>
        <dbReference type="Pfam" id="PF01523"/>
    </source>
</evidence>
<dbReference type="SUPFAM" id="SSF111283">
    <property type="entry name" value="Putative modulator of DNA gyrase, PmbA/TldD"/>
    <property type="match status" value="1"/>
</dbReference>
<feature type="domain" description="Metalloprotease TldD/E N-terminal" evidence="3">
    <location>
        <begin position="28"/>
        <end position="89"/>
    </location>
</feature>
<comment type="caution">
    <text evidence="6">The sequence shown here is derived from an EMBL/GenBank/DDBJ whole genome shotgun (WGS) entry which is preliminary data.</text>
</comment>
<dbReference type="Pfam" id="PF19289">
    <property type="entry name" value="PmbA_TldD_3rd"/>
    <property type="match status" value="1"/>
</dbReference>
<gene>
    <name evidence="6" type="ORF">WNY59_00860</name>
</gene>
<evidence type="ECO:0000256" key="2">
    <source>
        <dbReference type="SAM" id="MobiDB-lite"/>
    </source>
</evidence>
<name>A0ABU9T1W9_9HYPH</name>
<dbReference type="EMBL" id="JBBMQO010000001">
    <property type="protein sequence ID" value="MEM5500130.1"/>
    <property type="molecule type" value="Genomic_DNA"/>
</dbReference>